<evidence type="ECO:0000313" key="3">
    <source>
        <dbReference type="EMBL" id="TKC63691.1"/>
    </source>
</evidence>
<evidence type="ECO:0000313" key="5">
    <source>
        <dbReference type="Proteomes" id="UP000309594"/>
    </source>
</evidence>
<dbReference type="Proteomes" id="UP000309594">
    <property type="component" value="Unassembled WGS sequence"/>
</dbReference>
<dbReference type="EMBL" id="SJSM01000001">
    <property type="protein sequence ID" value="TCC99464.1"/>
    <property type="molecule type" value="Genomic_DNA"/>
</dbReference>
<dbReference type="Proteomes" id="UP000291117">
    <property type="component" value="Unassembled WGS sequence"/>
</dbReference>
<name>A0A4R0NKI2_9SPHI</name>
<dbReference type="AlphaFoldDB" id="A0A4R0NKI2"/>
<evidence type="ECO:0000259" key="1">
    <source>
        <dbReference type="Pfam" id="PF08522"/>
    </source>
</evidence>
<comment type="caution">
    <text evidence="2">The sequence shown here is derived from an EMBL/GenBank/DDBJ whole genome shotgun (WGS) entry which is preliminary data.</text>
</comment>
<reference evidence="2 4" key="1">
    <citation type="submission" date="2019-02" db="EMBL/GenBank/DDBJ databases">
        <title>Pedobacter sp. RP-3-8 sp. nov., isolated from Arctic soil.</title>
        <authorList>
            <person name="Dahal R.H."/>
        </authorList>
    </citation>
    <scope>NUCLEOTIDE SEQUENCE [LARGE SCALE GENOMIC DNA]</scope>
    <source>
        <strain evidence="2 4">RP-3-8</strain>
    </source>
</reference>
<dbReference type="Pfam" id="PF08522">
    <property type="entry name" value="BT_3987-like_N"/>
    <property type="match status" value="1"/>
</dbReference>
<organism evidence="2 4">
    <name type="scientific">Pedobacter hiemivivus</name>
    <dbReference type="NCBI Taxonomy" id="2530454"/>
    <lineage>
        <taxon>Bacteria</taxon>
        <taxon>Pseudomonadati</taxon>
        <taxon>Bacteroidota</taxon>
        <taxon>Sphingobacteriia</taxon>
        <taxon>Sphingobacteriales</taxon>
        <taxon>Sphingobacteriaceae</taxon>
        <taxon>Pedobacter</taxon>
    </lineage>
</organism>
<sequence>MKIYILMAMVMLSLSSCLKNKDEILDYRGIKPIVINPKSNYPSKTILPTLLTDSAFGVTRLNLIAKYSFQAPAPRDLKIAFIRDDAAMAKYNPFNTFTPLPADAYEMSANEAIIPEGMQLGVLPVKIIPGKIAGSKRYIIAFSISSAEGIDIPGNSKTIIITLKGQ</sequence>
<accession>A0A4U1GHL9</accession>
<dbReference type="PROSITE" id="PS51257">
    <property type="entry name" value="PROKAR_LIPOPROTEIN"/>
    <property type="match status" value="1"/>
</dbReference>
<protein>
    <submittedName>
        <fullName evidence="2">DUF1735 domain-containing protein</fullName>
    </submittedName>
</protein>
<gene>
    <name evidence="2" type="ORF">EZ444_01965</name>
    <name evidence="3" type="ORF">FBD94_04895</name>
</gene>
<proteinExistence type="predicted"/>
<dbReference type="Gene3D" id="2.60.40.1740">
    <property type="entry name" value="hypothetical protein (bacova_03559)"/>
    <property type="match status" value="1"/>
</dbReference>
<feature type="domain" description="BT-3987-like N-terminal" evidence="1">
    <location>
        <begin position="54"/>
        <end position="149"/>
    </location>
</feature>
<reference evidence="3 5" key="2">
    <citation type="submission" date="2019-04" db="EMBL/GenBank/DDBJ databases">
        <title>Pedobacter sp. RP-1-16 sp. nov., isolated from Arctic soil.</title>
        <authorList>
            <person name="Dahal R.H."/>
            <person name="Kim D.-U."/>
        </authorList>
    </citation>
    <scope>NUCLEOTIDE SEQUENCE [LARGE SCALE GENOMIC DNA]</scope>
    <source>
        <strain evidence="3 5">RP-1-16</strain>
    </source>
</reference>
<dbReference type="OrthoDB" id="740324at2"/>
<dbReference type="RefSeq" id="WP_131606697.1">
    <property type="nucleotide sequence ID" value="NZ_SJSM01000001.1"/>
</dbReference>
<evidence type="ECO:0000313" key="2">
    <source>
        <dbReference type="EMBL" id="TCC99464.1"/>
    </source>
</evidence>
<keyword evidence="4" id="KW-1185">Reference proteome</keyword>
<evidence type="ECO:0000313" key="4">
    <source>
        <dbReference type="Proteomes" id="UP000291117"/>
    </source>
</evidence>
<dbReference type="InterPro" id="IPR013728">
    <property type="entry name" value="BT_3987-like_N"/>
</dbReference>
<accession>A0A4R0NKI2</accession>
<dbReference type="EMBL" id="SWDX01000002">
    <property type="protein sequence ID" value="TKC63691.1"/>
    <property type="molecule type" value="Genomic_DNA"/>
</dbReference>